<dbReference type="Pfam" id="PF07690">
    <property type="entry name" value="MFS_1"/>
    <property type="match status" value="1"/>
</dbReference>
<dbReference type="GO" id="GO:0022857">
    <property type="term" value="F:transmembrane transporter activity"/>
    <property type="evidence" value="ECO:0007669"/>
    <property type="project" value="InterPro"/>
</dbReference>
<keyword evidence="2" id="KW-0813">Transport</keyword>
<dbReference type="RefSeq" id="XP_064711030.1">
    <property type="nucleotide sequence ID" value="XM_064848406.1"/>
</dbReference>
<keyword evidence="5 7" id="KW-0472">Membrane</keyword>
<feature type="region of interest" description="Disordered" evidence="6">
    <location>
        <begin position="1"/>
        <end position="24"/>
    </location>
</feature>
<feature type="transmembrane region" description="Helical" evidence="7">
    <location>
        <begin position="428"/>
        <end position="449"/>
    </location>
</feature>
<dbReference type="PANTHER" id="PTHR43791:SF35">
    <property type="entry name" value="MAJOR FACILITATOR SUPERFAMILY (MFS) PROFILE DOMAIN-CONTAINING PROTEIN"/>
    <property type="match status" value="1"/>
</dbReference>
<keyword evidence="4 7" id="KW-1133">Transmembrane helix</keyword>
<evidence type="ECO:0000256" key="7">
    <source>
        <dbReference type="SAM" id="Phobius"/>
    </source>
</evidence>
<organism evidence="9 10">
    <name type="scientific">Exophiala bonariae</name>
    <dbReference type="NCBI Taxonomy" id="1690606"/>
    <lineage>
        <taxon>Eukaryota</taxon>
        <taxon>Fungi</taxon>
        <taxon>Dikarya</taxon>
        <taxon>Ascomycota</taxon>
        <taxon>Pezizomycotina</taxon>
        <taxon>Eurotiomycetes</taxon>
        <taxon>Chaetothyriomycetidae</taxon>
        <taxon>Chaetothyriales</taxon>
        <taxon>Herpotrichiellaceae</taxon>
        <taxon>Exophiala</taxon>
    </lineage>
</organism>
<evidence type="ECO:0000259" key="8">
    <source>
        <dbReference type="PROSITE" id="PS50850"/>
    </source>
</evidence>
<keyword evidence="3 7" id="KW-0812">Transmembrane</keyword>
<evidence type="ECO:0000256" key="2">
    <source>
        <dbReference type="ARBA" id="ARBA00022448"/>
    </source>
</evidence>
<evidence type="ECO:0000256" key="4">
    <source>
        <dbReference type="ARBA" id="ARBA00022989"/>
    </source>
</evidence>
<evidence type="ECO:0000313" key="9">
    <source>
        <dbReference type="EMBL" id="KAK5062758.1"/>
    </source>
</evidence>
<dbReference type="AlphaFoldDB" id="A0AAV9NNZ5"/>
<feature type="compositionally biased region" description="Basic and acidic residues" evidence="6">
    <location>
        <begin position="1"/>
        <end position="17"/>
    </location>
</feature>
<sequence length="518" mass="57728">MDISRAEKEQDVVEAHDAPPTNDVDDGSVAEMYKVDTVHTDEAMKVLAAYTGNQTWTPKEEKKVTTKIDKRLLPILAFTYALTYYDKTMISQAALFGLRTDLVLTGNRYSMASAIFFLGFLCGAYPASQLAQRFAIERVAGGLVLLWGICFLLTATCFNWQSLYVQRFFLGFFEAGVSPIFMLMVGQFYKKDEQALRMGVWYAASGMITLVSPLVNYGLGHISGSLSPWRYMYIVGGIVTTLWSVVVYLFMPPDPIRARGFNERERYIAVARLRTNNSGVRNTHFKKQHVLELFRDEKFWMIFAQAFLSMIASGPVNTFMPIIISGFGYNTLNSLLLTIPAGAFGAVIILSTTYTSYKFRNTRTIAILGCEILVIIASVLIWKLPRHSSGGSKGGLLFAVYMMTSYSGGWGVIMGLSIANSAGYTKRVVSSSAIHVGYCLGQFTAPLLFKPKDAPEYAPGFIAVLVTAAASAGVNVLYRYVCIWHNSRRDRAGIPEAYDHAYEDDVTDKMNPQFRYVY</sequence>
<evidence type="ECO:0000313" key="10">
    <source>
        <dbReference type="Proteomes" id="UP001358417"/>
    </source>
</evidence>
<accession>A0AAV9NNZ5</accession>
<dbReference type="Proteomes" id="UP001358417">
    <property type="component" value="Unassembled WGS sequence"/>
</dbReference>
<dbReference type="Gene3D" id="1.20.1250.20">
    <property type="entry name" value="MFS general substrate transporter like domains"/>
    <property type="match status" value="1"/>
</dbReference>
<evidence type="ECO:0000256" key="5">
    <source>
        <dbReference type="ARBA" id="ARBA00023136"/>
    </source>
</evidence>
<evidence type="ECO:0000256" key="3">
    <source>
        <dbReference type="ARBA" id="ARBA00022692"/>
    </source>
</evidence>
<feature type="transmembrane region" description="Helical" evidence="7">
    <location>
        <begin position="299"/>
        <end position="324"/>
    </location>
</feature>
<feature type="transmembrane region" description="Helical" evidence="7">
    <location>
        <begin position="109"/>
        <end position="127"/>
    </location>
</feature>
<name>A0AAV9NNZ5_9EURO</name>
<proteinExistence type="predicted"/>
<protein>
    <recommendedName>
        <fullName evidence="8">Major facilitator superfamily (MFS) profile domain-containing protein</fullName>
    </recommendedName>
</protein>
<dbReference type="GeneID" id="89973011"/>
<dbReference type="SUPFAM" id="SSF103473">
    <property type="entry name" value="MFS general substrate transporter"/>
    <property type="match status" value="1"/>
</dbReference>
<feature type="transmembrane region" description="Helical" evidence="7">
    <location>
        <begin position="139"/>
        <end position="162"/>
    </location>
</feature>
<feature type="transmembrane region" description="Helical" evidence="7">
    <location>
        <begin position="364"/>
        <end position="384"/>
    </location>
</feature>
<dbReference type="PANTHER" id="PTHR43791">
    <property type="entry name" value="PERMEASE-RELATED"/>
    <property type="match status" value="1"/>
</dbReference>
<feature type="transmembrane region" description="Helical" evidence="7">
    <location>
        <begin position="200"/>
        <end position="219"/>
    </location>
</feature>
<dbReference type="InterPro" id="IPR020846">
    <property type="entry name" value="MFS_dom"/>
</dbReference>
<feature type="transmembrane region" description="Helical" evidence="7">
    <location>
        <begin position="461"/>
        <end position="481"/>
    </location>
</feature>
<comment type="subcellular location">
    <subcellularLocation>
        <location evidence="1">Membrane</location>
        <topology evidence="1">Multi-pass membrane protein</topology>
    </subcellularLocation>
</comment>
<evidence type="ECO:0000256" key="1">
    <source>
        <dbReference type="ARBA" id="ARBA00004141"/>
    </source>
</evidence>
<dbReference type="InterPro" id="IPR036259">
    <property type="entry name" value="MFS_trans_sf"/>
</dbReference>
<feature type="transmembrane region" description="Helical" evidence="7">
    <location>
        <begin position="72"/>
        <end position="97"/>
    </location>
</feature>
<feature type="transmembrane region" description="Helical" evidence="7">
    <location>
        <begin position="231"/>
        <end position="251"/>
    </location>
</feature>
<feature type="transmembrane region" description="Helical" evidence="7">
    <location>
        <begin position="336"/>
        <end position="357"/>
    </location>
</feature>
<dbReference type="PROSITE" id="PS50850">
    <property type="entry name" value="MFS"/>
    <property type="match status" value="1"/>
</dbReference>
<gene>
    <name evidence="9" type="ORF">LTR84_004833</name>
</gene>
<evidence type="ECO:0000256" key="6">
    <source>
        <dbReference type="SAM" id="MobiDB-lite"/>
    </source>
</evidence>
<dbReference type="InterPro" id="IPR011701">
    <property type="entry name" value="MFS"/>
</dbReference>
<reference evidence="9 10" key="1">
    <citation type="submission" date="2023-08" db="EMBL/GenBank/DDBJ databases">
        <title>Black Yeasts Isolated from many extreme environments.</title>
        <authorList>
            <person name="Coleine C."/>
            <person name="Stajich J.E."/>
            <person name="Selbmann L."/>
        </authorList>
    </citation>
    <scope>NUCLEOTIDE SEQUENCE [LARGE SCALE GENOMIC DNA]</scope>
    <source>
        <strain evidence="9 10">CCFEE 5792</strain>
    </source>
</reference>
<feature type="transmembrane region" description="Helical" evidence="7">
    <location>
        <begin position="168"/>
        <end position="188"/>
    </location>
</feature>
<feature type="domain" description="Major facilitator superfamily (MFS) profile" evidence="8">
    <location>
        <begin position="72"/>
        <end position="487"/>
    </location>
</feature>
<comment type="caution">
    <text evidence="9">The sequence shown here is derived from an EMBL/GenBank/DDBJ whole genome shotgun (WGS) entry which is preliminary data.</text>
</comment>
<keyword evidence="10" id="KW-1185">Reference proteome</keyword>
<feature type="transmembrane region" description="Helical" evidence="7">
    <location>
        <begin position="396"/>
        <end position="416"/>
    </location>
</feature>
<dbReference type="GO" id="GO:0016020">
    <property type="term" value="C:membrane"/>
    <property type="evidence" value="ECO:0007669"/>
    <property type="project" value="UniProtKB-SubCell"/>
</dbReference>
<dbReference type="EMBL" id="JAVRRD010000002">
    <property type="protein sequence ID" value="KAK5062758.1"/>
    <property type="molecule type" value="Genomic_DNA"/>
</dbReference>